<sequence length="144" mass="15484">MDGGVIPLPEFFPTTELTTVPTTTITTTTTTTAAPTCPAPSKKTVQLVTDTAFRQQFSSTIPIYDITFHEESTCTLCKDGVVGYYKAASNVYPESDNAIVSVSTLACRDVCICTETDNTPVTDGTKYLKATSISCVQCIRTECI</sequence>
<dbReference type="Proteomes" id="UP000492821">
    <property type="component" value="Unassembled WGS sequence"/>
</dbReference>
<evidence type="ECO:0000313" key="1">
    <source>
        <dbReference type="Proteomes" id="UP000492821"/>
    </source>
</evidence>
<name>A0A7E4ZRB8_PANRE</name>
<evidence type="ECO:0000313" key="2">
    <source>
        <dbReference type="WBParaSite" id="Pan_g12878.t1"/>
    </source>
</evidence>
<reference evidence="2" key="2">
    <citation type="submission" date="2020-10" db="UniProtKB">
        <authorList>
            <consortium name="WormBaseParasite"/>
        </authorList>
    </citation>
    <scope>IDENTIFICATION</scope>
</reference>
<accession>A0A7E4ZRB8</accession>
<keyword evidence="1" id="KW-1185">Reference proteome</keyword>
<dbReference type="WBParaSite" id="Pan_g12878.t1">
    <property type="protein sequence ID" value="Pan_g12878.t1"/>
    <property type="gene ID" value="Pan_g12878"/>
</dbReference>
<proteinExistence type="predicted"/>
<protein>
    <submittedName>
        <fullName evidence="2">CTCK domain-containing protein</fullName>
    </submittedName>
</protein>
<organism evidence="1 2">
    <name type="scientific">Panagrellus redivivus</name>
    <name type="common">Microworm</name>
    <dbReference type="NCBI Taxonomy" id="6233"/>
    <lineage>
        <taxon>Eukaryota</taxon>
        <taxon>Metazoa</taxon>
        <taxon>Ecdysozoa</taxon>
        <taxon>Nematoda</taxon>
        <taxon>Chromadorea</taxon>
        <taxon>Rhabditida</taxon>
        <taxon>Tylenchina</taxon>
        <taxon>Panagrolaimomorpha</taxon>
        <taxon>Panagrolaimoidea</taxon>
        <taxon>Panagrolaimidae</taxon>
        <taxon>Panagrellus</taxon>
    </lineage>
</organism>
<reference evidence="1" key="1">
    <citation type="journal article" date="2013" name="Genetics">
        <title>The draft genome and transcriptome of Panagrellus redivivus are shaped by the harsh demands of a free-living lifestyle.</title>
        <authorList>
            <person name="Srinivasan J."/>
            <person name="Dillman A.R."/>
            <person name="Macchietto M.G."/>
            <person name="Heikkinen L."/>
            <person name="Lakso M."/>
            <person name="Fracchia K.M."/>
            <person name="Antoshechkin I."/>
            <person name="Mortazavi A."/>
            <person name="Wong G."/>
            <person name="Sternberg P.W."/>
        </authorList>
    </citation>
    <scope>NUCLEOTIDE SEQUENCE [LARGE SCALE GENOMIC DNA]</scope>
    <source>
        <strain evidence="1">MT8872</strain>
    </source>
</reference>
<dbReference type="AlphaFoldDB" id="A0A7E4ZRB8"/>